<dbReference type="Pfam" id="PF00415">
    <property type="entry name" value="RCC1"/>
    <property type="match status" value="1"/>
</dbReference>
<dbReference type="Proteomes" id="UP000689195">
    <property type="component" value="Unassembled WGS sequence"/>
</dbReference>
<evidence type="ECO:0008006" key="4">
    <source>
        <dbReference type="Google" id="ProtNLM"/>
    </source>
</evidence>
<dbReference type="Pfam" id="PF13540">
    <property type="entry name" value="RCC1_2"/>
    <property type="match status" value="1"/>
</dbReference>
<dbReference type="OrthoDB" id="61110at2759"/>
<dbReference type="InterPro" id="IPR051553">
    <property type="entry name" value="Ran_GTPase-activating"/>
</dbReference>
<accession>A0A8S1TSD9</accession>
<dbReference type="AlphaFoldDB" id="A0A8S1TSD9"/>
<dbReference type="PANTHER" id="PTHR45982">
    <property type="entry name" value="REGULATOR OF CHROMOSOME CONDENSATION"/>
    <property type="match status" value="1"/>
</dbReference>
<sequence length="1171" mass="138158">MTHVIVSGPSDFNLETIAINNNGIWLNRVVLPKIKDKEISIKFVYIKCCQQNTYMIDINQNLWGFGESLYGQLAERVSSIKTPINLSQLMNVQFLKIDGGNDFVIAYTTTKQLYIWGNIPGLKFTQLLKTEKISYSKDIQGKSFEIKGLNITKYFNQQIIDEKSNPPSLHSTRRNSKLNFKFIVDIQDYSAYNNVLYIVTKNLILHSFGKQIDTQIQFCGISCGPFHTLAWEENGNVWSWGEFQDGKLGYMRFDIQEQKEPKLIYDFKAKAIQCVCGANYSIALDVKGDVYTWGKGPFKMDLSKATMPSKIIKKKSPFIKVAAGLDHFGALNSSGQLYVWGSNKKDSIFNFPEEVYQPTPLEIKLKIIDFDMGPQNTGLIIQGENKINLPLLNFEHFKTEQYKVISEEASLIQTYVNKKNAIEYEKKKSEATSPIIQRQEPQDLNKLIRKNKSLKGSQSSIFHSSTSINQKLNNQLKFPILFDGVHAEVQKMEQESQLYIPIQYSNTDRVGKDPSQEFIELDGVIQTDNDQLKYEYIQLAREKDEEGLLLSILNQVEEKKQDLHLKMPERVQINQFRNKFKIIKPIYHDKYDQFDKSIIQTTKEQIQLLHQERAKKVLQKKRQREQEFDRISQISLQSIKPLLNKEQILESIKTKAQENQQKAKLVNLKKEEIQIERANYFTQVVYEKSQEFKQKQKQQFIEKQQRQNLFKELLTFLNIQNFTQICLQISRNVLDHRKSEFLQNISAKKIQHYFRKKYILVKIMNQLNATARKILTSFIVRYKIQLRIKRKQQRIRKLHIFQLRNQIRLKVIIGLASINKAAIITQQFCSWFNNSISIQLSVLNYYWDEHLLKQFKCVNLNQEKEELKACQSHFTKFIQDEFSYLTNQLLNQDQISKLLKFPKHILLNGRMLRDYISKQIAIKQENERKQKKQFKPSNQILQNQVLLPYTRYIEKIQLPNQYRIKLNFSQIQQLNLMEELTLLECKIKKDVLFSHLLKERRKYVLQMQKFFSDLLEFKEKNKALIGSARIKTFSKLTPQEIQYLKELDLQEKQIYLQKQQNARQKCKIIFNIEKTSKFILKYKQSLIQQINQLNEDQFPYPGLTFKVVEQLMRSSRPIFDINLDVEQWNELFQEYFNEFRARSEKIISSSIRLTTLKIKQESPHKKRSQIT</sequence>
<comment type="caution">
    <text evidence="2">The sequence shown here is derived from an EMBL/GenBank/DDBJ whole genome shotgun (WGS) entry which is preliminary data.</text>
</comment>
<dbReference type="InterPro" id="IPR000408">
    <property type="entry name" value="Reg_chr_condens"/>
</dbReference>
<dbReference type="GO" id="GO:0005737">
    <property type="term" value="C:cytoplasm"/>
    <property type="evidence" value="ECO:0007669"/>
    <property type="project" value="TreeGrafter"/>
</dbReference>
<evidence type="ECO:0000256" key="1">
    <source>
        <dbReference type="PROSITE-ProRule" id="PRU00235"/>
    </source>
</evidence>
<feature type="repeat" description="RCC1" evidence="1">
    <location>
        <begin position="288"/>
        <end position="334"/>
    </location>
</feature>
<reference evidence="2" key="1">
    <citation type="submission" date="2021-01" db="EMBL/GenBank/DDBJ databases">
        <authorList>
            <consortium name="Genoscope - CEA"/>
            <person name="William W."/>
        </authorList>
    </citation>
    <scope>NUCLEOTIDE SEQUENCE</scope>
</reference>
<gene>
    <name evidence="2" type="ORF">PPENT_87.1.T0250374</name>
</gene>
<feature type="repeat" description="RCC1" evidence="1">
    <location>
        <begin position="235"/>
        <end position="287"/>
    </location>
</feature>
<dbReference type="PANTHER" id="PTHR45982:SF1">
    <property type="entry name" value="REGULATOR OF CHROMOSOME CONDENSATION"/>
    <property type="match status" value="1"/>
</dbReference>
<dbReference type="GO" id="GO:0005085">
    <property type="term" value="F:guanyl-nucleotide exchange factor activity"/>
    <property type="evidence" value="ECO:0007669"/>
    <property type="project" value="TreeGrafter"/>
</dbReference>
<dbReference type="PROSITE" id="PS50012">
    <property type="entry name" value="RCC1_3"/>
    <property type="match status" value="2"/>
</dbReference>
<proteinExistence type="predicted"/>
<organism evidence="2 3">
    <name type="scientific">Paramecium pentaurelia</name>
    <dbReference type="NCBI Taxonomy" id="43138"/>
    <lineage>
        <taxon>Eukaryota</taxon>
        <taxon>Sar</taxon>
        <taxon>Alveolata</taxon>
        <taxon>Ciliophora</taxon>
        <taxon>Intramacronucleata</taxon>
        <taxon>Oligohymenophorea</taxon>
        <taxon>Peniculida</taxon>
        <taxon>Parameciidae</taxon>
        <taxon>Paramecium</taxon>
    </lineage>
</organism>
<keyword evidence="3" id="KW-1185">Reference proteome</keyword>
<evidence type="ECO:0000313" key="2">
    <source>
        <dbReference type="EMBL" id="CAD8154442.1"/>
    </source>
</evidence>
<name>A0A8S1TSD9_9CILI</name>
<evidence type="ECO:0000313" key="3">
    <source>
        <dbReference type="Proteomes" id="UP000689195"/>
    </source>
</evidence>
<dbReference type="EMBL" id="CAJJDO010000025">
    <property type="protein sequence ID" value="CAD8154442.1"/>
    <property type="molecule type" value="Genomic_DNA"/>
</dbReference>
<protein>
    <recommendedName>
        <fullName evidence="4">Regulator of chromosome condensation 1/beta-lactamase-inhibitor protein II</fullName>
    </recommendedName>
</protein>